<proteinExistence type="predicted"/>
<accession>A0A2N2F474</accession>
<dbReference type="AlphaFoldDB" id="A0A2N2F474"/>
<keyword evidence="1" id="KW-0812">Transmembrane</keyword>
<feature type="transmembrane region" description="Helical" evidence="1">
    <location>
        <begin position="12"/>
        <end position="33"/>
    </location>
</feature>
<protein>
    <submittedName>
        <fullName evidence="2">Uncharacterized protein</fullName>
    </submittedName>
</protein>
<feature type="transmembrane region" description="Helical" evidence="1">
    <location>
        <begin position="138"/>
        <end position="158"/>
    </location>
</feature>
<organism evidence="2 3">
    <name type="scientific">Candidatus Dojkabacteria bacterium HGW-Dojkabacteria-1</name>
    <dbReference type="NCBI Taxonomy" id="2013761"/>
    <lineage>
        <taxon>Bacteria</taxon>
        <taxon>Candidatus Dojkabacteria</taxon>
    </lineage>
</organism>
<sequence>MFDWLINIRDILAGINPLVVLSVIFIFGLYVFWRGSAESRKNRSSVFDMFLISGLLSTIVGRVVYVILEWESFISFIWYWLPYEKYGDQIYLFRLLPWRFLSIWDGGLVIFSMFVSILIFMTFYALVVKKWRWKHMFFPVYFSATTMLGASFVVTGILGNFTDWIYKGVILLCIIGVFFVIYKFIYAVVSSPLREKYLFGNIGLAIVWISSIYISYIYLLDELTILEDIGVLIFILWSFVMGIVFILDLRKANVTIKTRSSVRSVSVT</sequence>
<keyword evidence="1" id="KW-0472">Membrane</keyword>
<comment type="caution">
    <text evidence="2">The sequence shown here is derived from an EMBL/GenBank/DDBJ whole genome shotgun (WGS) entry which is preliminary data.</text>
</comment>
<dbReference type="EMBL" id="PHAO01000001">
    <property type="protein sequence ID" value="PKN03012.1"/>
    <property type="molecule type" value="Genomic_DNA"/>
</dbReference>
<gene>
    <name evidence="2" type="ORF">CVU76_03225</name>
</gene>
<feature type="transmembrane region" description="Helical" evidence="1">
    <location>
        <begin position="197"/>
        <end position="219"/>
    </location>
</feature>
<evidence type="ECO:0000256" key="1">
    <source>
        <dbReference type="SAM" id="Phobius"/>
    </source>
</evidence>
<evidence type="ECO:0000313" key="2">
    <source>
        <dbReference type="EMBL" id="PKN03012.1"/>
    </source>
</evidence>
<name>A0A2N2F474_9BACT</name>
<feature type="transmembrane region" description="Helical" evidence="1">
    <location>
        <begin position="164"/>
        <end position="185"/>
    </location>
</feature>
<keyword evidence="1" id="KW-1133">Transmembrane helix</keyword>
<evidence type="ECO:0000313" key="3">
    <source>
        <dbReference type="Proteomes" id="UP000233417"/>
    </source>
</evidence>
<feature type="transmembrane region" description="Helical" evidence="1">
    <location>
        <begin position="231"/>
        <end position="249"/>
    </location>
</feature>
<dbReference type="Proteomes" id="UP000233417">
    <property type="component" value="Unassembled WGS sequence"/>
</dbReference>
<feature type="transmembrane region" description="Helical" evidence="1">
    <location>
        <begin position="54"/>
        <end position="81"/>
    </location>
</feature>
<feature type="transmembrane region" description="Helical" evidence="1">
    <location>
        <begin position="101"/>
        <end position="126"/>
    </location>
</feature>
<reference evidence="2 3" key="1">
    <citation type="journal article" date="2017" name="ISME J.">
        <title>Potential for microbial H2 and metal transformations associated with novel bacteria and archaea in deep terrestrial subsurface sediments.</title>
        <authorList>
            <person name="Hernsdorf A.W."/>
            <person name="Amano Y."/>
            <person name="Miyakawa K."/>
            <person name="Ise K."/>
            <person name="Suzuki Y."/>
            <person name="Anantharaman K."/>
            <person name="Probst A."/>
            <person name="Burstein D."/>
            <person name="Thomas B.C."/>
            <person name="Banfield J.F."/>
        </authorList>
    </citation>
    <scope>NUCLEOTIDE SEQUENCE [LARGE SCALE GENOMIC DNA]</scope>
    <source>
        <strain evidence="2">HGW-Dojkabacteria-1</strain>
    </source>
</reference>